<reference evidence="2" key="1">
    <citation type="submission" date="2016-11" db="EMBL/GenBank/DDBJ databases">
        <authorList>
            <person name="Varghese N."/>
            <person name="Submissions S."/>
        </authorList>
    </citation>
    <scope>NUCLEOTIDE SEQUENCE [LARGE SCALE GENOMIC DNA]</scope>
    <source>
        <strain evidence="2">DSM 15518</strain>
    </source>
</reference>
<organism evidence="1 2">
    <name type="scientific">Tepidibacter formicigenes DSM 15518</name>
    <dbReference type="NCBI Taxonomy" id="1123349"/>
    <lineage>
        <taxon>Bacteria</taxon>
        <taxon>Bacillati</taxon>
        <taxon>Bacillota</taxon>
        <taxon>Clostridia</taxon>
        <taxon>Peptostreptococcales</taxon>
        <taxon>Peptostreptococcaceae</taxon>
        <taxon>Tepidibacter</taxon>
    </lineage>
</organism>
<dbReference type="EMBL" id="FRAE01000108">
    <property type="protein sequence ID" value="SHK60846.1"/>
    <property type="molecule type" value="Genomic_DNA"/>
</dbReference>
<dbReference type="STRING" id="1123349.SAMN02744037_02683"/>
<protein>
    <recommendedName>
        <fullName evidence="3">DUF3793 family protein</fullName>
    </recommendedName>
</protein>
<evidence type="ECO:0000313" key="2">
    <source>
        <dbReference type="Proteomes" id="UP000242497"/>
    </source>
</evidence>
<dbReference type="AlphaFoldDB" id="A0A1M6TV91"/>
<dbReference type="InterPro" id="IPR024523">
    <property type="entry name" value="DUF3793"/>
</dbReference>
<dbReference type="Pfam" id="PF12672">
    <property type="entry name" value="DUF3793"/>
    <property type="match status" value="1"/>
</dbReference>
<name>A0A1M6TV91_9FIRM</name>
<accession>A0A1M6TV91</accession>
<sequence length="60" mass="6937">MKNGSIPDEIGVFLGYPLKDVMGFIGHPSLKLTKIKGWRVYGDSRLSDKRYMEFFNARKK</sequence>
<keyword evidence="2" id="KW-1185">Reference proteome</keyword>
<gene>
    <name evidence="1" type="ORF">SAMN02744037_02683</name>
</gene>
<dbReference type="OrthoDB" id="5393676at2"/>
<evidence type="ECO:0000313" key="1">
    <source>
        <dbReference type="EMBL" id="SHK60846.1"/>
    </source>
</evidence>
<evidence type="ECO:0008006" key="3">
    <source>
        <dbReference type="Google" id="ProtNLM"/>
    </source>
</evidence>
<dbReference type="Proteomes" id="UP000242497">
    <property type="component" value="Unassembled WGS sequence"/>
</dbReference>
<proteinExistence type="predicted"/>